<evidence type="ECO:0008006" key="4">
    <source>
        <dbReference type="Google" id="ProtNLM"/>
    </source>
</evidence>
<name>A0ABW3ZIG2_9RHOB</name>
<evidence type="ECO:0000313" key="3">
    <source>
        <dbReference type="Proteomes" id="UP001597135"/>
    </source>
</evidence>
<proteinExistence type="predicted"/>
<organism evidence="2 3">
    <name type="scientific">Litorisediminicola beolgyonensis</name>
    <dbReference type="NCBI Taxonomy" id="1173614"/>
    <lineage>
        <taxon>Bacteria</taxon>
        <taxon>Pseudomonadati</taxon>
        <taxon>Pseudomonadota</taxon>
        <taxon>Alphaproteobacteria</taxon>
        <taxon>Rhodobacterales</taxon>
        <taxon>Paracoccaceae</taxon>
        <taxon>Litorisediminicola</taxon>
    </lineage>
</organism>
<evidence type="ECO:0000256" key="1">
    <source>
        <dbReference type="SAM" id="MobiDB-lite"/>
    </source>
</evidence>
<gene>
    <name evidence="2" type="ORF">ACFQ4E_10770</name>
</gene>
<dbReference type="EMBL" id="JBHTMU010000016">
    <property type="protein sequence ID" value="MFD1342904.1"/>
    <property type="molecule type" value="Genomic_DNA"/>
</dbReference>
<reference evidence="3" key="1">
    <citation type="journal article" date="2019" name="Int. J. Syst. Evol. Microbiol.">
        <title>The Global Catalogue of Microorganisms (GCM) 10K type strain sequencing project: providing services to taxonomists for standard genome sequencing and annotation.</title>
        <authorList>
            <consortium name="The Broad Institute Genomics Platform"/>
            <consortium name="The Broad Institute Genome Sequencing Center for Infectious Disease"/>
            <person name="Wu L."/>
            <person name="Ma J."/>
        </authorList>
    </citation>
    <scope>NUCLEOTIDE SEQUENCE [LARGE SCALE GENOMIC DNA]</scope>
    <source>
        <strain evidence="3">CCUG 62953</strain>
    </source>
</reference>
<sequence length="84" mass="9003">MKKPLLHVTDHAVVRYLERVAGLDIAAIRCEIGRRAEQAIEHGAAGAISGGFVHRIVDGSVVTVTPHNQPKIGQGKRRGSAQDD</sequence>
<keyword evidence="3" id="KW-1185">Reference proteome</keyword>
<accession>A0ABW3ZIG2</accession>
<feature type="region of interest" description="Disordered" evidence="1">
    <location>
        <begin position="65"/>
        <end position="84"/>
    </location>
</feature>
<dbReference type="Proteomes" id="UP001597135">
    <property type="component" value="Unassembled WGS sequence"/>
</dbReference>
<protein>
    <recommendedName>
        <fullName evidence="4">DUF4258 domain-containing protein</fullName>
    </recommendedName>
</protein>
<evidence type="ECO:0000313" key="2">
    <source>
        <dbReference type="EMBL" id="MFD1342904.1"/>
    </source>
</evidence>
<feature type="compositionally biased region" description="Basic residues" evidence="1">
    <location>
        <begin position="74"/>
        <end position="84"/>
    </location>
</feature>
<comment type="caution">
    <text evidence="2">The sequence shown here is derived from an EMBL/GenBank/DDBJ whole genome shotgun (WGS) entry which is preliminary data.</text>
</comment>
<dbReference type="RefSeq" id="WP_386803382.1">
    <property type="nucleotide sequence ID" value="NZ_JBHTMU010000016.1"/>
</dbReference>